<dbReference type="PANTHER" id="PTHR16222:SF24">
    <property type="entry name" value="ADP-RIBOSYLHYDROLASE ARH3"/>
    <property type="match status" value="1"/>
</dbReference>
<dbReference type="Pfam" id="PF03747">
    <property type="entry name" value="ADP_ribosyl_GH"/>
    <property type="match status" value="1"/>
</dbReference>
<dbReference type="PANTHER" id="PTHR16222">
    <property type="entry name" value="ADP-RIBOSYLGLYCOHYDROLASE"/>
    <property type="match status" value="1"/>
</dbReference>
<dbReference type="PROSITE" id="PS50056">
    <property type="entry name" value="TYR_PHOSPHATASE_2"/>
    <property type="match status" value="1"/>
</dbReference>
<organism evidence="4 5">
    <name type="scientific">Gordonia defluvii</name>
    <dbReference type="NCBI Taxonomy" id="283718"/>
    <lineage>
        <taxon>Bacteria</taxon>
        <taxon>Bacillati</taxon>
        <taxon>Actinomycetota</taxon>
        <taxon>Actinomycetes</taxon>
        <taxon>Mycobacteriales</taxon>
        <taxon>Gordoniaceae</taxon>
        <taxon>Gordonia</taxon>
    </lineage>
</organism>
<dbReference type="Proteomes" id="UP001501035">
    <property type="component" value="Unassembled WGS sequence"/>
</dbReference>
<reference evidence="5" key="1">
    <citation type="journal article" date="2019" name="Int. J. Syst. Evol. Microbiol.">
        <title>The Global Catalogue of Microorganisms (GCM) 10K type strain sequencing project: providing services to taxonomists for standard genome sequencing and annotation.</title>
        <authorList>
            <consortium name="The Broad Institute Genomics Platform"/>
            <consortium name="The Broad Institute Genome Sequencing Center for Infectious Disease"/>
            <person name="Wu L."/>
            <person name="Ma J."/>
        </authorList>
    </citation>
    <scope>NUCLEOTIDE SEQUENCE [LARGE SCALE GENOMIC DNA]</scope>
    <source>
        <strain evidence="5">JCM 14234</strain>
    </source>
</reference>
<sequence>MTLTPAQLDRACGAVLGSAVGDALGAPYEFDRAAIGSDGPQMIGGGLGPFAPGEWTDDTTMAWGILDVAARGLDLRSEEGLTAIAQNFRDWVDSGVKDIGTQTSGVLSRGGASPTGARLTEISRDFARNNSHSAGNGSLMRTAAVALPYLSDPLAVVDAARHVSTLTHADPRAQEACVLWSLAIRRAIVDGELDLRGGLAFLDGDAVAYWTERIDEAEQSDPNVFTPNGWVVSALQAAWSAIVHTPPPADGPCRQFGTALDRAIRIGNDTDTVAAIAGALLGARWGASAIPAQWRRILHGYPGLTGEQLVGLAHVATDGAPGKYGWPMVARIDYADQAPGILVRHPYDDGVWLGDALALDALPAGVSAVVSLCLVGSSQVPTGVEHVPFRLIDEASPTVNPNLDFVLADAAATVAALRDEGHGVLVHCVAAQSRTPAVAIAYALQRGVALADADTAVRRVVRGPGPNAGFVAALARLASAT</sequence>
<dbReference type="InterPro" id="IPR050792">
    <property type="entry name" value="ADP-ribosylglycohydrolase"/>
</dbReference>
<dbReference type="SUPFAM" id="SSF101478">
    <property type="entry name" value="ADP-ribosylglycohydrolase"/>
    <property type="match status" value="1"/>
</dbReference>
<proteinExistence type="inferred from homology"/>
<gene>
    <name evidence="4" type="ORF">GCM10010528_04370</name>
</gene>
<evidence type="ECO:0000256" key="2">
    <source>
        <dbReference type="ARBA" id="ARBA00022801"/>
    </source>
</evidence>
<dbReference type="Gene3D" id="1.10.4080.10">
    <property type="entry name" value="ADP-ribosylation/Crystallin J1"/>
    <property type="match status" value="1"/>
</dbReference>
<feature type="domain" description="Tyrosine specific protein phosphatases" evidence="3">
    <location>
        <begin position="408"/>
        <end position="459"/>
    </location>
</feature>
<accession>A0ABP6KWF6</accession>
<evidence type="ECO:0000256" key="1">
    <source>
        <dbReference type="ARBA" id="ARBA00010702"/>
    </source>
</evidence>
<comment type="caution">
    <text evidence="4">The sequence shown here is derived from an EMBL/GenBank/DDBJ whole genome shotgun (WGS) entry which is preliminary data.</text>
</comment>
<dbReference type="InterPro" id="IPR036705">
    <property type="entry name" value="Ribosyl_crysJ1_sf"/>
</dbReference>
<dbReference type="EMBL" id="BAAAVS010000002">
    <property type="protein sequence ID" value="GAA3025591.1"/>
    <property type="molecule type" value="Genomic_DNA"/>
</dbReference>
<dbReference type="Gene3D" id="3.90.190.10">
    <property type="entry name" value="Protein tyrosine phosphatase superfamily"/>
    <property type="match status" value="1"/>
</dbReference>
<evidence type="ECO:0000313" key="5">
    <source>
        <dbReference type="Proteomes" id="UP001501035"/>
    </source>
</evidence>
<keyword evidence="5" id="KW-1185">Reference proteome</keyword>
<name>A0ABP6KWF6_9ACTN</name>
<dbReference type="InterPro" id="IPR029021">
    <property type="entry name" value="Prot-tyrosine_phosphatase-like"/>
</dbReference>
<keyword evidence="2" id="KW-0378">Hydrolase</keyword>
<dbReference type="InterPro" id="IPR000387">
    <property type="entry name" value="Tyr_Pase_dom"/>
</dbReference>
<dbReference type="SUPFAM" id="SSF52799">
    <property type="entry name" value="(Phosphotyrosine protein) phosphatases II"/>
    <property type="match status" value="1"/>
</dbReference>
<dbReference type="InterPro" id="IPR005502">
    <property type="entry name" value="Ribosyl_crysJ1"/>
</dbReference>
<comment type="similarity">
    <text evidence="1">Belongs to the ADP-ribosylglycohydrolase family.</text>
</comment>
<evidence type="ECO:0000313" key="4">
    <source>
        <dbReference type="EMBL" id="GAA3025591.1"/>
    </source>
</evidence>
<protein>
    <submittedName>
        <fullName evidence="4">ADP-ribosylglycohydrolase family protein</fullName>
    </submittedName>
</protein>
<dbReference type="RefSeq" id="WP_290714297.1">
    <property type="nucleotide sequence ID" value="NZ_BAAAVS010000002.1"/>
</dbReference>
<evidence type="ECO:0000259" key="3">
    <source>
        <dbReference type="PROSITE" id="PS50056"/>
    </source>
</evidence>